<dbReference type="PANTHER" id="PTHR38765:SF1">
    <property type="entry name" value="DUF484 DOMAIN-CONTAINING PROTEIN"/>
    <property type="match status" value="1"/>
</dbReference>
<proteinExistence type="predicted"/>
<organism evidence="1 2">
    <name type="scientific">Thalassotalea fonticola</name>
    <dbReference type="NCBI Taxonomy" id="3065649"/>
    <lineage>
        <taxon>Bacteria</taxon>
        <taxon>Pseudomonadati</taxon>
        <taxon>Pseudomonadota</taxon>
        <taxon>Gammaproteobacteria</taxon>
        <taxon>Alteromonadales</taxon>
        <taxon>Colwelliaceae</taxon>
        <taxon>Thalassotalea</taxon>
    </lineage>
</organism>
<name>A0ABZ0GNB7_9GAMM</name>
<dbReference type="Proteomes" id="UP001301442">
    <property type="component" value="Chromosome"/>
</dbReference>
<protein>
    <submittedName>
        <fullName evidence="1">DUF484 family protein</fullName>
    </submittedName>
</protein>
<reference evidence="1 2" key="1">
    <citation type="submission" date="2023-09" db="EMBL/GenBank/DDBJ databases">
        <authorList>
            <person name="Qi X."/>
        </authorList>
    </citation>
    <scope>NUCLEOTIDE SEQUENCE [LARGE SCALE GENOMIC DNA]</scope>
    <source>
        <strain evidence="1 2">S1-1</strain>
    </source>
</reference>
<accession>A0ABZ0GNB7</accession>
<dbReference type="PANTHER" id="PTHR38765">
    <property type="entry name" value="DUF484 DOMAIN-CONTAINING PROTEIN"/>
    <property type="match status" value="1"/>
</dbReference>
<dbReference type="InterPro" id="IPR007435">
    <property type="entry name" value="DUF484"/>
</dbReference>
<dbReference type="Pfam" id="PF04340">
    <property type="entry name" value="DUF484"/>
    <property type="match status" value="1"/>
</dbReference>
<sequence length="243" mass="27858">MSDNKVANNNNNLLEPMTADAEMDVLNDELVTTYLQDTPDFFSRNPQLLASLRFNDSNRGVVSLVERQQQIQRQKIHLLEEEITQLLTVANYNEQLFSVYNDLYLSLIESTDLSNFLDCLTQTTTQLLNLASFKLYLTNKDFEIGHDSIVKSDCSTVINKRFNQQDYYFGRLQQQEKELIFNEQEVGSVVLVQLSEGEQCLGFIAISSNDAEHFNPSMDTLLLNQFRTLVAKLLVQQLQKIGL</sequence>
<keyword evidence="2" id="KW-1185">Reference proteome</keyword>
<dbReference type="EMBL" id="CP136600">
    <property type="protein sequence ID" value="WOH36853.1"/>
    <property type="molecule type" value="Genomic_DNA"/>
</dbReference>
<dbReference type="Gene3D" id="3.30.450.40">
    <property type="match status" value="1"/>
</dbReference>
<dbReference type="RefSeq" id="WP_348395665.1">
    <property type="nucleotide sequence ID" value="NZ_CP136600.1"/>
</dbReference>
<dbReference type="InterPro" id="IPR029016">
    <property type="entry name" value="GAF-like_dom_sf"/>
</dbReference>
<evidence type="ECO:0000313" key="2">
    <source>
        <dbReference type="Proteomes" id="UP001301442"/>
    </source>
</evidence>
<gene>
    <name evidence="1" type="ORF">RI844_15965</name>
</gene>
<evidence type="ECO:0000313" key="1">
    <source>
        <dbReference type="EMBL" id="WOH36853.1"/>
    </source>
</evidence>